<evidence type="ECO:0000313" key="2">
    <source>
        <dbReference type="EMBL" id="GAA4140942.1"/>
    </source>
</evidence>
<reference evidence="3" key="1">
    <citation type="journal article" date="2019" name="Int. J. Syst. Evol. Microbiol.">
        <title>The Global Catalogue of Microorganisms (GCM) 10K type strain sequencing project: providing services to taxonomists for standard genome sequencing and annotation.</title>
        <authorList>
            <consortium name="The Broad Institute Genomics Platform"/>
            <consortium name="The Broad Institute Genome Sequencing Center for Infectious Disease"/>
            <person name="Wu L."/>
            <person name="Ma J."/>
        </authorList>
    </citation>
    <scope>NUCLEOTIDE SEQUENCE [LARGE SCALE GENOMIC DNA]</scope>
    <source>
        <strain evidence="3">JCM 17386</strain>
    </source>
</reference>
<evidence type="ECO:0000256" key="1">
    <source>
        <dbReference type="SAM" id="Phobius"/>
    </source>
</evidence>
<dbReference type="EMBL" id="BAABAO010000015">
    <property type="protein sequence ID" value="GAA4140942.1"/>
    <property type="molecule type" value="Genomic_DNA"/>
</dbReference>
<dbReference type="Proteomes" id="UP001501333">
    <property type="component" value="Unassembled WGS sequence"/>
</dbReference>
<keyword evidence="1" id="KW-0812">Transmembrane</keyword>
<keyword evidence="3" id="KW-1185">Reference proteome</keyword>
<comment type="caution">
    <text evidence="2">The sequence shown here is derived from an EMBL/GenBank/DDBJ whole genome shotgun (WGS) entry which is preliminary data.</text>
</comment>
<sequence length="148" mass="16521">MSTHHFVLIIHLLAATVWVGGHLLLAICYLPTALRKKDPHIILSFEKKFEVLGMSSLALLIITGIWMAYDFGITIETWFAFKSGFEKVISIKLILLFCTFFCAICAQFYVIPNLNEKNINRIALIIISVTSIGVAMLVLGSTLRYGGI</sequence>
<feature type="transmembrane region" description="Helical" evidence="1">
    <location>
        <begin position="89"/>
        <end position="110"/>
    </location>
</feature>
<gene>
    <name evidence="2" type="ORF">GCM10022250_41970</name>
</gene>
<proteinExistence type="predicted"/>
<accession>A0ABP7YT54</accession>
<organism evidence="2 3">
    <name type="scientific">Flavobacterium chungbukense</name>
    <dbReference type="NCBI Taxonomy" id="877464"/>
    <lineage>
        <taxon>Bacteria</taxon>
        <taxon>Pseudomonadati</taxon>
        <taxon>Bacteroidota</taxon>
        <taxon>Flavobacteriia</taxon>
        <taxon>Flavobacteriales</taxon>
        <taxon>Flavobacteriaceae</taxon>
        <taxon>Flavobacterium</taxon>
    </lineage>
</organism>
<evidence type="ECO:0000313" key="3">
    <source>
        <dbReference type="Proteomes" id="UP001501333"/>
    </source>
</evidence>
<dbReference type="RefSeq" id="WP_229356287.1">
    <property type="nucleotide sequence ID" value="NZ_BAABAO010000015.1"/>
</dbReference>
<feature type="transmembrane region" description="Helical" evidence="1">
    <location>
        <begin position="6"/>
        <end position="30"/>
    </location>
</feature>
<keyword evidence="1" id="KW-1133">Transmembrane helix</keyword>
<name>A0ABP7YT54_9FLAO</name>
<feature type="transmembrane region" description="Helical" evidence="1">
    <location>
        <begin position="51"/>
        <end position="69"/>
    </location>
</feature>
<keyword evidence="1" id="KW-0472">Membrane</keyword>
<feature type="transmembrane region" description="Helical" evidence="1">
    <location>
        <begin position="122"/>
        <end position="143"/>
    </location>
</feature>
<protein>
    <submittedName>
        <fullName evidence="2">CopD family protein</fullName>
    </submittedName>
</protein>